<protein>
    <submittedName>
        <fullName evidence="9">MFS family permease</fullName>
    </submittedName>
</protein>
<evidence type="ECO:0000256" key="1">
    <source>
        <dbReference type="ARBA" id="ARBA00004651"/>
    </source>
</evidence>
<dbReference type="PANTHER" id="PTHR43266">
    <property type="entry name" value="MACROLIDE-EFFLUX PROTEIN"/>
    <property type="match status" value="1"/>
</dbReference>
<feature type="transmembrane region" description="Helical" evidence="7">
    <location>
        <begin position="297"/>
        <end position="316"/>
    </location>
</feature>
<evidence type="ECO:0000256" key="2">
    <source>
        <dbReference type="ARBA" id="ARBA00022448"/>
    </source>
</evidence>
<organism evidence="9 10">
    <name type="scientific">Micromonospora luteifusca</name>
    <dbReference type="NCBI Taxonomy" id="709860"/>
    <lineage>
        <taxon>Bacteria</taxon>
        <taxon>Bacillati</taxon>
        <taxon>Actinomycetota</taxon>
        <taxon>Actinomycetes</taxon>
        <taxon>Micromonosporales</taxon>
        <taxon>Micromonosporaceae</taxon>
        <taxon>Micromonospora</taxon>
    </lineage>
</organism>
<feature type="transmembrane region" description="Helical" evidence="7">
    <location>
        <begin position="386"/>
        <end position="405"/>
    </location>
</feature>
<dbReference type="Pfam" id="PF07690">
    <property type="entry name" value="MFS_1"/>
    <property type="match status" value="2"/>
</dbReference>
<dbReference type="SUPFAM" id="SSF103473">
    <property type="entry name" value="MFS general substrate transporter"/>
    <property type="match status" value="1"/>
</dbReference>
<dbReference type="Proteomes" id="UP000764837">
    <property type="component" value="Unassembled WGS sequence"/>
</dbReference>
<dbReference type="CDD" id="cd06173">
    <property type="entry name" value="MFS_MefA_like"/>
    <property type="match status" value="1"/>
</dbReference>
<dbReference type="RefSeq" id="WP_204940661.1">
    <property type="nucleotide sequence ID" value="NZ_JAFBBP010000001.1"/>
</dbReference>
<dbReference type="PANTHER" id="PTHR43266:SF2">
    <property type="entry name" value="MAJOR FACILITATOR SUPERFAMILY (MFS) PROFILE DOMAIN-CONTAINING PROTEIN"/>
    <property type="match status" value="1"/>
</dbReference>
<feature type="transmembrane region" description="Helical" evidence="7">
    <location>
        <begin position="102"/>
        <end position="125"/>
    </location>
</feature>
<name>A0ABS2LMR0_9ACTN</name>
<dbReference type="EMBL" id="JAFBBP010000001">
    <property type="protein sequence ID" value="MBM7489247.1"/>
    <property type="molecule type" value="Genomic_DNA"/>
</dbReference>
<keyword evidence="3" id="KW-1003">Cell membrane</keyword>
<feature type="transmembrane region" description="Helical" evidence="7">
    <location>
        <begin position="264"/>
        <end position="285"/>
    </location>
</feature>
<dbReference type="InterPro" id="IPR036259">
    <property type="entry name" value="MFS_trans_sf"/>
</dbReference>
<evidence type="ECO:0000256" key="7">
    <source>
        <dbReference type="SAM" id="Phobius"/>
    </source>
</evidence>
<sequence length="425" mass="43239">MTGPAIDAGEPTLSGLRLLRHNPAFRALWSARVISYAGDSLSLVALIFHVANSTGQAFAIAVLLLVGDFAPALLGPLTGALSDRFDLRRVMITAELVQGAMVLLIAVLLPPLPVLLALVAVRAIAGQVFQPASRAAVPALVPDRHLETANSAVGFGTNGGEALGPLLAAALFPLLGVRGVLLVDAVSFLLSAALLATLPRMPAPAGGDAARGSLLRDARTGLGYLWSTPVVRVVALGFCAVVAFNGVDDVALVLLATETFHAGPSAVGLLLGAVGLGLFVGYLLLGRYGMRASTAGLLIAGFAISSVGNLLTGLAWAVGAAIVMQAVRGLGIAAMDVASSTLLQRVVPEAMLGRVFGNLYGAIGIAAALSYLGGAQLLDATSAPTTLLVAGAGGTLATAVTAWALRRSLNRMDRSSRLAEPEQRT</sequence>
<evidence type="ECO:0000256" key="4">
    <source>
        <dbReference type="ARBA" id="ARBA00022692"/>
    </source>
</evidence>
<evidence type="ECO:0000256" key="3">
    <source>
        <dbReference type="ARBA" id="ARBA00022475"/>
    </source>
</evidence>
<feature type="transmembrane region" description="Helical" evidence="7">
    <location>
        <begin position="222"/>
        <end position="244"/>
    </location>
</feature>
<accession>A0ABS2LMR0</accession>
<feature type="transmembrane region" description="Helical" evidence="7">
    <location>
        <begin position="322"/>
        <end position="343"/>
    </location>
</feature>
<evidence type="ECO:0000256" key="6">
    <source>
        <dbReference type="ARBA" id="ARBA00023136"/>
    </source>
</evidence>
<gene>
    <name evidence="9" type="ORF">JOD64_000469</name>
</gene>
<keyword evidence="4 7" id="KW-0812">Transmembrane</keyword>
<keyword evidence="2" id="KW-0813">Transport</keyword>
<feature type="transmembrane region" description="Helical" evidence="7">
    <location>
        <begin position="27"/>
        <end position="51"/>
    </location>
</feature>
<evidence type="ECO:0000313" key="10">
    <source>
        <dbReference type="Proteomes" id="UP000764837"/>
    </source>
</evidence>
<feature type="transmembrane region" description="Helical" evidence="7">
    <location>
        <begin position="57"/>
        <end position="81"/>
    </location>
</feature>
<comment type="caution">
    <text evidence="9">The sequence shown here is derived from an EMBL/GenBank/DDBJ whole genome shotgun (WGS) entry which is preliminary data.</text>
</comment>
<keyword evidence="10" id="KW-1185">Reference proteome</keyword>
<feature type="domain" description="Major facilitator superfamily (MFS) profile" evidence="8">
    <location>
        <begin position="230"/>
        <end position="425"/>
    </location>
</feature>
<dbReference type="PROSITE" id="PS50850">
    <property type="entry name" value="MFS"/>
    <property type="match status" value="1"/>
</dbReference>
<evidence type="ECO:0000256" key="5">
    <source>
        <dbReference type="ARBA" id="ARBA00022989"/>
    </source>
</evidence>
<keyword evidence="5 7" id="KW-1133">Transmembrane helix</keyword>
<comment type="subcellular location">
    <subcellularLocation>
        <location evidence="1">Cell membrane</location>
        <topology evidence="1">Multi-pass membrane protein</topology>
    </subcellularLocation>
</comment>
<dbReference type="InterPro" id="IPR020846">
    <property type="entry name" value="MFS_dom"/>
</dbReference>
<feature type="transmembrane region" description="Helical" evidence="7">
    <location>
        <begin position="355"/>
        <end position="374"/>
    </location>
</feature>
<dbReference type="InterPro" id="IPR011701">
    <property type="entry name" value="MFS"/>
</dbReference>
<evidence type="ECO:0000313" key="9">
    <source>
        <dbReference type="EMBL" id="MBM7489247.1"/>
    </source>
</evidence>
<reference evidence="9 10" key="1">
    <citation type="submission" date="2021-01" db="EMBL/GenBank/DDBJ databases">
        <title>Sequencing the genomes of 1000 actinobacteria strains.</title>
        <authorList>
            <person name="Klenk H.-P."/>
        </authorList>
    </citation>
    <scope>NUCLEOTIDE SEQUENCE [LARGE SCALE GENOMIC DNA]</scope>
    <source>
        <strain evidence="9 10">DSM 100204</strain>
    </source>
</reference>
<proteinExistence type="predicted"/>
<evidence type="ECO:0000259" key="8">
    <source>
        <dbReference type="PROSITE" id="PS50850"/>
    </source>
</evidence>
<dbReference type="Gene3D" id="1.20.1250.20">
    <property type="entry name" value="MFS general substrate transporter like domains"/>
    <property type="match status" value="2"/>
</dbReference>
<keyword evidence="6 7" id="KW-0472">Membrane</keyword>